<dbReference type="PANTHER" id="PTHR12599">
    <property type="entry name" value="PTERIN-4-ALPHA-CARBINOLAMINE DEHYDRATASE"/>
    <property type="match status" value="1"/>
</dbReference>
<dbReference type="SUPFAM" id="SSF55248">
    <property type="entry name" value="PCD-like"/>
    <property type="match status" value="1"/>
</dbReference>
<keyword evidence="3 4" id="KW-0456">Lyase</keyword>
<name>A0ABP9JU50_9NOCA</name>
<dbReference type="InterPro" id="IPR001533">
    <property type="entry name" value="Pterin_deHydtase"/>
</dbReference>
<evidence type="ECO:0000256" key="1">
    <source>
        <dbReference type="ARBA" id="ARBA00001554"/>
    </source>
</evidence>
<proteinExistence type="inferred from homology"/>
<accession>A0ABP9JU50</accession>
<evidence type="ECO:0000256" key="3">
    <source>
        <dbReference type="ARBA" id="ARBA00023239"/>
    </source>
</evidence>
<evidence type="ECO:0000256" key="4">
    <source>
        <dbReference type="HAMAP-Rule" id="MF_00434"/>
    </source>
</evidence>
<reference evidence="6" key="1">
    <citation type="journal article" date="2019" name="Int. J. Syst. Evol. Microbiol.">
        <title>The Global Catalogue of Microorganisms (GCM) 10K type strain sequencing project: providing services to taxonomists for standard genome sequencing and annotation.</title>
        <authorList>
            <consortium name="The Broad Institute Genomics Platform"/>
            <consortium name="The Broad Institute Genome Sequencing Center for Infectious Disease"/>
            <person name="Wu L."/>
            <person name="Ma J."/>
        </authorList>
    </citation>
    <scope>NUCLEOTIDE SEQUENCE [LARGE SCALE GENOMIC DNA]</scope>
    <source>
        <strain evidence="6">JCM 18298</strain>
    </source>
</reference>
<dbReference type="HAMAP" id="MF_00434">
    <property type="entry name" value="Pterin_4_alpha"/>
    <property type="match status" value="1"/>
</dbReference>
<dbReference type="RefSeq" id="WP_345493110.1">
    <property type="nucleotide sequence ID" value="NZ_BAABJM010000001.1"/>
</dbReference>
<evidence type="ECO:0000313" key="6">
    <source>
        <dbReference type="Proteomes" id="UP001500603"/>
    </source>
</evidence>
<gene>
    <name evidence="5" type="ORF">GCM10023318_02670</name>
</gene>
<organism evidence="5 6">
    <name type="scientific">Nocardia callitridis</name>
    <dbReference type="NCBI Taxonomy" id="648753"/>
    <lineage>
        <taxon>Bacteria</taxon>
        <taxon>Bacillati</taxon>
        <taxon>Actinomycetota</taxon>
        <taxon>Actinomycetes</taxon>
        <taxon>Mycobacteriales</taxon>
        <taxon>Nocardiaceae</taxon>
        <taxon>Nocardia</taxon>
    </lineage>
</organism>
<evidence type="ECO:0000256" key="2">
    <source>
        <dbReference type="ARBA" id="ARBA00006472"/>
    </source>
</evidence>
<evidence type="ECO:0000313" key="5">
    <source>
        <dbReference type="EMBL" id="GAA5042406.1"/>
    </source>
</evidence>
<dbReference type="Gene3D" id="3.30.1360.20">
    <property type="entry name" value="Transcriptional coactivator/pterin dehydratase"/>
    <property type="match status" value="1"/>
</dbReference>
<comment type="caution">
    <text evidence="5">The sequence shown here is derived from an EMBL/GenBank/DDBJ whole genome shotgun (WGS) entry which is preliminary data.</text>
</comment>
<dbReference type="EC" id="4.2.1.96" evidence="4"/>
<dbReference type="PANTHER" id="PTHR12599:SF0">
    <property type="entry name" value="PTERIN-4-ALPHA-CARBINOLAMINE DEHYDRATASE"/>
    <property type="match status" value="1"/>
</dbReference>
<dbReference type="InterPro" id="IPR036428">
    <property type="entry name" value="PCD_sf"/>
</dbReference>
<dbReference type="NCBIfam" id="NF002017">
    <property type="entry name" value="PRK00823.1-2"/>
    <property type="match status" value="1"/>
</dbReference>
<dbReference type="CDD" id="cd00488">
    <property type="entry name" value="PCD_DCoH"/>
    <property type="match status" value="1"/>
</dbReference>
<protein>
    <recommendedName>
        <fullName evidence="4">Putative pterin-4-alpha-carbinolamine dehydratase</fullName>
        <shortName evidence="4">PHS</shortName>
        <ecNumber evidence="4">4.2.1.96</ecNumber>
    </recommendedName>
    <alternativeName>
        <fullName evidence="4">4-alpha-hydroxy-tetrahydropterin dehydratase</fullName>
    </alternativeName>
    <alternativeName>
        <fullName evidence="4">Pterin carbinolamine dehydratase</fullName>
        <shortName evidence="4">PCD</shortName>
    </alternativeName>
</protein>
<dbReference type="Pfam" id="PF01329">
    <property type="entry name" value="Pterin_4a"/>
    <property type="match status" value="1"/>
</dbReference>
<dbReference type="EMBL" id="BAABJM010000001">
    <property type="protein sequence ID" value="GAA5042406.1"/>
    <property type="molecule type" value="Genomic_DNA"/>
</dbReference>
<dbReference type="Proteomes" id="UP001500603">
    <property type="component" value="Unassembled WGS sequence"/>
</dbReference>
<comment type="similarity">
    <text evidence="2 4">Belongs to the pterin-4-alpha-carbinolamine dehydratase family.</text>
</comment>
<keyword evidence="6" id="KW-1185">Reference proteome</keyword>
<comment type="catalytic activity">
    <reaction evidence="1 4">
        <text>(4aS,6R)-4a-hydroxy-L-erythro-5,6,7,8-tetrahydrobiopterin = (6R)-L-erythro-6,7-dihydrobiopterin + H2O</text>
        <dbReference type="Rhea" id="RHEA:11920"/>
        <dbReference type="ChEBI" id="CHEBI:15377"/>
        <dbReference type="ChEBI" id="CHEBI:15642"/>
        <dbReference type="ChEBI" id="CHEBI:43120"/>
        <dbReference type="EC" id="4.2.1.96"/>
    </reaction>
</comment>
<sequence>MTSPLLSETEITEILTELPDWTRRGEAITRTVEAPTFLSGIELVRRVGDIAEANDHHPDIDIRWRRLTFTLSTHSAGGLTSKDVRLAREIDRLASATA</sequence>